<accession>A0A1R1XS53</accession>
<organism evidence="7 8">
    <name type="scientific">Smittium culicis</name>
    <dbReference type="NCBI Taxonomy" id="133412"/>
    <lineage>
        <taxon>Eukaryota</taxon>
        <taxon>Fungi</taxon>
        <taxon>Fungi incertae sedis</taxon>
        <taxon>Zoopagomycota</taxon>
        <taxon>Kickxellomycotina</taxon>
        <taxon>Harpellomycetes</taxon>
        <taxon>Harpellales</taxon>
        <taxon>Legeriomycetaceae</taxon>
        <taxon>Smittium</taxon>
    </lineage>
</organism>
<proteinExistence type="predicted"/>
<dbReference type="Gene3D" id="3.50.50.60">
    <property type="entry name" value="FAD/NAD(P)-binding domain"/>
    <property type="match status" value="1"/>
</dbReference>
<protein>
    <submittedName>
        <fullName evidence="7">Fumarate reductase 2</fullName>
    </submittedName>
</protein>
<dbReference type="Pfam" id="PF00890">
    <property type="entry name" value="FAD_binding_2"/>
    <property type="match status" value="1"/>
</dbReference>
<comment type="caution">
    <text evidence="7">The sequence shown here is derived from an EMBL/GenBank/DDBJ whole genome shotgun (WGS) entry which is preliminary data.</text>
</comment>
<keyword evidence="8" id="KW-1185">Reference proteome</keyword>
<keyword evidence="3" id="KW-0274">FAD</keyword>
<dbReference type="InterPro" id="IPR036188">
    <property type="entry name" value="FAD/NAD-bd_sf"/>
</dbReference>
<evidence type="ECO:0000256" key="2">
    <source>
        <dbReference type="ARBA" id="ARBA00022630"/>
    </source>
</evidence>
<dbReference type="Proteomes" id="UP000187283">
    <property type="component" value="Unassembled WGS sequence"/>
</dbReference>
<dbReference type="AlphaFoldDB" id="A0A1R1XS53"/>
<sequence>MGFMTKFFFTTVLVSVFLVVVLDFDLIVARLPPQYKPFIPNSLMNFKSVIRNSNIMNKFSSKPAYESKKVVVVIGGGLAGMSAAIEAYLGDSSVKVKLIEKEQRLGGNSAKASSGINGVGTVTQKTLGVTDDSIEKFIADTIKSGKGLSNLDLATKLVKDSNSAVSWLQTFFKLDLDVLAQLGGHSARRTHRRPDLPDGRPQPVGFGITSTLSKYIMNAIAEKNSRFEVILNSRVTKLIKDEANNVVGVSIKTTSDSAEEQVLDIESGAVVLATGGFGGEGGISPPLLKKYAPDLVGLPSTNGNFATGDGILLGEEIGAKLVDMDKVQVHPTGFVKLADPSNLTKFLAAEALRGEGGVLINGLGKRFVNELDTRDAVTDSIVANCAISSKNPINIQSLAKAHIKPDQIKDLKAETSSTPPLAFLVLSEESSKKFGAGALGFYAKMGLLHKASSLSELSKSLQVDHTTLKNTFLDYDLASMGLSVDKFNKKSFPARLFNDEISETVASDYLKNSKVSVKLSLGESTSYYWGIITPSLHYTMGGVKFNEKTQVLRDDGSVISGLFAAGEVTGGLHGFNRLGGNSLLECVVYGREAGKQAISHLSSK</sequence>
<feature type="domain" description="FAD-dependent oxidoreductase 2 FAD-binding" evidence="5">
    <location>
        <begin position="71"/>
        <end position="583"/>
    </location>
</feature>
<dbReference type="Gene3D" id="3.90.700.10">
    <property type="entry name" value="Succinate dehydrogenase/fumarate reductase flavoprotein, catalytic domain"/>
    <property type="match status" value="1"/>
</dbReference>
<keyword evidence="4" id="KW-0560">Oxidoreductase</keyword>
<dbReference type="EMBL" id="LSSN01002543">
    <property type="protein sequence ID" value="OMJ15822.1"/>
    <property type="molecule type" value="Genomic_DNA"/>
</dbReference>
<evidence type="ECO:0000256" key="1">
    <source>
        <dbReference type="ARBA" id="ARBA00001974"/>
    </source>
</evidence>
<dbReference type="InterPro" id="IPR027477">
    <property type="entry name" value="Succ_DH/fumarate_Rdtase_cat_sf"/>
</dbReference>
<dbReference type="SUPFAM" id="SSF56425">
    <property type="entry name" value="Succinate dehydrogenase/fumarate reductase flavoprotein, catalytic domain"/>
    <property type="match status" value="1"/>
</dbReference>
<dbReference type="InterPro" id="IPR003953">
    <property type="entry name" value="FAD-dep_OxRdtase_2_FAD-bd"/>
</dbReference>
<dbReference type="STRING" id="133412.A0A1R1XS53"/>
<comment type="cofactor">
    <cofactor evidence="1">
        <name>FAD</name>
        <dbReference type="ChEBI" id="CHEBI:57692"/>
    </cofactor>
</comment>
<name>A0A1R1XS53_9FUNG</name>
<dbReference type="PANTHER" id="PTHR43400:SF7">
    <property type="entry name" value="FAD-DEPENDENT OXIDOREDUCTASE 2 FAD BINDING DOMAIN-CONTAINING PROTEIN"/>
    <property type="match status" value="1"/>
</dbReference>
<evidence type="ECO:0000313" key="8">
    <source>
        <dbReference type="Proteomes" id="UP000187283"/>
    </source>
</evidence>
<reference evidence="7 8" key="1">
    <citation type="submission" date="2017-01" db="EMBL/GenBank/DDBJ databases">
        <authorList>
            <person name="Mah S.A."/>
            <person name="Swanson W.J."/>
            <person name="Moy G.W."/>
            <person name="Vacquier V.D."/>
        </authorList>
    </citation>
    <scope>NUCLEOTIDE SEQUENCE [LARGE SCALE GENOMIC DNA]</scope>
    <source>
        <strain evidence="7 8">GSMNP</strain>
    </source>
</reference>
<dbReference type="EMBL" id="LSSN01002031">
    <property type="protein sequence ID" value="OMJ17497.1"/>
    <property type="molecule type" value="Genomic_DNA"/>
</dbReference>
<evidence type="ECO:0000313" key="6">
    <source>
        <dbReference type="EMBL" id="OMJ15822.1"/>
    </source>
</evidence>
<evidence type="ECO:0000256" key="3">
    <source>
        <dbReference type="ARBA" id="ARBA00022827"/>
    </source>
</evidence>
<evidence type="ECO:0000256" key="4">
    <source>
        <dbReference type="ARBA" id="ARBA00023002"/>
    </source>
</evidence>
<dbReference type="PANTHER" id="PTHR43400">
    <property type="entry name" value="FUMARATE REDUCTASE"/>
    <property type="match status" value="1"/>
</dbReference>
<evidence type="ECO:0000313" key="7">
    <source>
        <dbReference type="EMBL" id="OMJ17497.1"/>
    </source>
</evidence>
<keyword evidence="2" id="KW-0285">Flavoprotein</keyword>
<dbReference type="OrthoDB" id="10252157at2759"/>
<dbReference type="GO" id="GO:0016491">
    <property type="term" value="F:oxidoreductase activity"/>
    <property type="evidence" value="ECO:0007669"/>
    <property type="project" value="UniProtKB-KW"/>
</dbReference>
<dbReference type="InterPro" id="IPR050315">
    <property type="entry name" value="FAD-oxidoreductase_2"/>
</dbReference>
<evidence type="ECO:0000259" key="5">
    <source>
        <dbReference type="Pfam" id="PF00890"/>
    </source>
</evidence>
<dbReference type="SUPFAM" id="SSF51905">
    <property type="entry name" value="FAD/NAD(P)-binding domain"/>
    <property type="match status" value="1"/>
</dbReference>
<gene>
    <name evidence="7" type="ORF">AYI70_g5936</name>
    <name evidence="6" type="ORF">AYI70_g7005</name>
</gene>